<proteinExistence type="predicted"/>
<gene>
    <name evidence="1" type="ORF">HQN59_23140</name>
</gene>
<dbReference type="Proteomes" id="UP000529637">
    <property type="component" value="Unassembled WGS sequence"/>
</dbReference>
<name>A0A7Y6TYV4_9BURK</name>
<evidence type="ECO:0000313" key="1">
    <source>
        <dbReference type="EMBL" id="NUZ08644.1"/>
    </source>
</evidence>
<evidence type="ECO:0000313" key="2">
    <source>
        <dbReference type="Proteomes" id="UP000529637"/>
    </source>
</evidence>
<dbReference type="EMBL" id="JABWMJ010000015">
    <property type="protein sequence ID" value="NUZ08644.1"/>
    <property type="molecule type" value="Genomic_DNA"/>
</dbReference>
<sequence>MQAEITLPARWVDANLLDDSFKHQRAVHDQVVTRVQITFPRDCKVMVDAGTRLLSLVNQAATATKDVSLVFEEGAAGTMGYLQRMGFFNYLDPAVRVHPKLESVRQPAQRKHKMLVEFARIHPSERDPDLPSQLADRVAGQASGMTQDRLEKFRFAAWHAFAELIQNIHRHANTAIEGYAAMQIYGGHRAVVSVSDSGLGLFETLRPALNKTDPQSAALSDPELLLRVVTDGLSRFGPENGCGIRTSARHALAFDTSIHFRLYNSSLLLEPRSGRSFVVARHRHDLTPLWGTHVAFVFKLDA</sequence>
<dbReference type="AlphaFoldDB" id="A0A7Y6TYV4"/>
<dbReference type="RefSeq" id="WP_176071507.1">
    <property type="nucleotide sequence ID" value="NZ_JABWMJ010000015.1"/>
</dbReference>
<accession>A0A7Y6TYV4</accession>
<comment type="caution">
    <text evidence="1">The sequence shown here is derived from an EMBL/GenBank/DDBJ whole genome shotgun (WGS) entry which is preliminary data.</text>
</comment>
<protein>
    <submittedName>
        <fullName evidence="1">Uncharacterized protein</fullName>
    </submittedName>
</protein>
<organism evidence="1 2">
    <name type="scientific">Piscinibacter koreensis</name>
    <dbReference type="NCBI Taxonomy" id="2742824"/>
    <lineage>
        <taxon>Bacteria</taxon>
        <taxon>Pseudomonadati</taxon>
        <taxon>Pseudomonadota</taxon>
        <taxon>Betaproteobacteria</taxon>
        <taxon>Burkholderiales</taxon>
        <taxon>Sphaerotilaceae</taxon>
        <taxon>Piscinibacter</taxon>
    </lineage>
</organism>
<reference evidence="1 2" key="1">
    <citation type="submission" date="2020-06" db="EMBL/GenBank/DDBJ databases">
        <title>Schlegella sp. ID0723 isolated from air conditioner.</title>
        <authorList>
            <person name="Kim D.Y."/>
            <person name="Kim D.-U."/>
        </authorList>
    </citation>
    <scope>NUCLEOTIDE SEQUENCE [LARGE SCALE GENOMIC DNA]</scope>
    <source>
        <strain evidence="1 2">ID0723</strain>
    </source>
</reference>
<keyword evidence="2" id="KW-1185">Reference proteome</keyword>